<proteinExistence type="predicted"/>
<feature type="domain" description="Transposase IS701-like DDE" evidence="2">
    <location>
        <begin position="65"/>
        <end position="183"/>
    </location>
</feature>
<keyword evidence="3" id="KW-0489">Methyltransferase</keyword>
<feature type="region of interest" description="Disordered" evidence="1">
    <location>
        <begin position="59"/>
        <end position="80"/>
    </location>
</feature>
<accession>I0I2G7</accession>
<dbReference type="Proteomes" id="UP000007880">
    <property type="component" value="Chromosome"/>
</dbReference>
<evidence type="ECO:0000256" key="1">
    <source>
        <dbReference type="SAM" id="MobiDB-lite"/>
    </source>
</evidence>
<keyword evidence="4" id="KW-1185">Reference proteome</keyword>
<dbReference type="InterPro" id="IPR029063">
    <property type="entry name" value="SAM-dependent_MTases_sf"/>
</dbReference>
<evidence type="ECO:0000313" key="4">
    <source>
        <dbReference type="Proteomes" id="UP000007880"/>
    </source>
</evidence>
<dbReference type="AlphaFoldDB" id="I0I2G7"/>
<dbReference type="EMBL" id="AP012337">
    <property type="protein sequence ID" value="BAL99454.1"/>
    <property type="molecule type" value="Genomic_DNA"/>
</dbReference>
<evidence type="ECO:0000259" key="2">
    <source>
        <dbReference type="Pfam" id="PF13546"/>
    </source>
</evidence>
<reference evidence="3 4" key="1">
    <citation type="submission" date="2012-02" db="EMBL/GenBank/DDBJ databases">
        <title>Complete genome sequence of Caldilinea aerophila DSM 14535 (= NBRC 102666).</title>
        <authorList>
            <person name="Oguchi A."/>
            <person name="Hosoyama A."/>
            <person name="Sekine M."/>
            <person name="Fukai R."/>
            <person name="Kato Y."/>
            <person name="Nakamura S."/>
            <person name="Hanada S."/>
            <person name="Yamazaki S."/>
            <person name="Fujita N."/>
        </authorList>
    </citation>
    <scope>NUCLEOTIDE SEQUENCE [LARGE SCALE GENOMIC DNA]</scope>
    <source>
        <strain evidence="4">DSM 14535 / JCM 11387 / NBRC 104270 / STL-6-O1</strain>
    </source>
</reference>
<dbReference type="PATRIC" id="fig|926550.5.peg.1493"/>
<organism evidence="3 4">
    <name type="scientific">Caldilinea aerophila (strain DSM 14535 / JCM 11387 / NBRC 104270 / STL-6-O1)</name>
    <dbReference type="NCBI Taxonomy" id="926550"/>
    <lineage>
        <taxon>Bacteria</taxon>
        <taxon>Bacillati</taxon>
        <taxon>Chloroflexota</taxon>
        <taxon>Caldilineae</taxon>
        <taxon>Caldilineales</taxon>
        <taxon>Caldilineaceae</taxon>
        <taxon>Caldilinea</taxon>
    </lineage>
</organism>
<dbReference type="GO" id="GO:0032259">
    <property type="term" value="P:methylation"/>
    <property type="evidence" value="ECO:0007669"/>
    <property type="project" value="UniProtKB-KW"/>
</dbReference>
<dbReference type="SUPFAM" id="SSF53335">
    <property type="entry name" value="S-adenosyl-L-methionine-dependent methyltransferases"/>
    <property type="match status" value="1"/>
</dbReference>
<dbReference type="KEGG" id="cap:CLDAP_14150"/>
<name>I0I2G7_CALAS</name>
<dbReference type="eggNOG" id="COG2189">
    <property type="taxonomic scope" value="Bacteria"/>
</dbReference>
<sequence>MTMLGISRWADKGGSYRTVQRWFNKVLPWAQIGWLFFRTHLYRPGEVYLAVGDERVSKPGDEAGKGKAGRPQGSKNKDKRQVEWNGELRMIERLVRQLLTLIGGLFPLTYLVLDGHFGNNNVCQMVQQRLGLHLISKLRNDAALYFEYEDEQKKSGRRRRYGDRLHYRAIPERDRMQTTQDKHLRSDVYQARMLHCCRRLGFEGVLPGSQICPGNHSIASRIARYEYDCCPRSSGCQLGCDSSDSTCYHSTIDFVEGIVEYVAFHETVNVLNTVKPPRLLQRALQIATSADSDDIVLDFFDSSATTAYAVLRQNRADGGNRRFIMVQLPEPTPPDSPAQQAGFATIADIGKERIRCVIQRLQAEDAGKLLIGRDAPEDLGFRVYKLGRSHYKAWRNYDGDDLDALQILFARFESPLVEGWQPEALLIEVLLMEGFPLDSAVETIPAFTRNRMRRVSSDLVAHGL</sequence>
<dbReference type="Pfam" id="PF13546">
    <property type="entry name" value="DDE_5"/>
    <property type="match status" value="1"/>
</dbReference>
<dbReference type="eggNOG" id="COG3385">
    <property type="taxonomic scope" value="Bacteria"/>
</dbReference>
<dbReference type="GO" id="GO:0008168">
    <property type="term" value="F:methyltransferase activity"/>
    <property type="evidence" value="ECO:0007669"/>
    <property type="project" value="UniProtKB-KW"/>
</dbReference>
<dbReference type="InterPro" id="IPR038721">
    <property type="entry name" value="IS701-like_DDE_dom"/>
</dbReference>
<dbReference type="Gene3D" id="3.40.50.150">
    <property type="entry name" value="Vaccinia Virus protein VP39"/>
    <property type="match status" value="1"/>
</dbReference>
<protein>
    <submittedName>
        <fullName evidence="3">Putative methyltransferase</fullName>
    </submittedName>
</protein>
<keyword evidence="3" id="KW-0808">Transferase</keyword>
<evidence type="ECO:0000313" key="3">
    <source>
        <dbReference type="EMBL" id="BAL99454.1"/>
    </source>
</evidence>
<gene>
    <name evidence="3" type="ordered locus">CLDAP_14150</name>
</gene>
<dbReference type="HOGENOM" id="CLU_588861_0_0_0"/>
<dbReference type="STRING" id="926550.CLDAP_14150"/>